<sequence length="93" mass="10822">MDIPLNQYYDILQNINQQMRRRMISNRRHPWTFKTPEALQVLCRPFGESRIRQTLTLSMIRLLTAGGTSLAAMHRNAPICRRSTRHSGSELPT</sequence>
<gene>
    <name evidence="1" type="ORF">SFRICE_015243</name>
</gene>
<protein>
    <submittedName>
        <fullName evidence="1">SFRICE_015243</fullName>
    </submittedName>
</protein>
<dbReference type="EMBL" id="ODYU01001304">
    <property type="protein sequence ID" value="SOQ37329.1"/>
    <property type="molecule type" value="Genomic_DNA"/>
</dbReference>
<proteinExistence type="predicted"/>
<evidence type="ECO:0000313" key="1">
    <source>
        <dbReference type="EMBL" id="SOQ37329.1"/>
    </source>
</evidence>
<organism evidence="1">
    <name type="scientific">Spodoptera frugiperda</name>
    <name type="common">Fall armyworm</name>
    <dbReference type="NCBI Taxonomy" id="7108"/>
    <lineage>
        <taxon>Eukaryota</taxon>
        <taxon>Metazoa</taxon>
        <taxon>Ecdysozoa</taxon>
        <taxon>Arthropoda</taxon>
        <taxon>Hexapoda</taxon>
        <taxon>Insecta</taxon>
        <taxon>Pterygota</taxon>
        <taxon>Neoptera</taxon>
        <taxon>Endopterygota</taxon>
        <taxon>Lepidoptera</taxon>
        <taxon>Glossata</taxon>
        <taxon>Ditrysia</taxon>
        <taxon>Noctuoidea</taxon>
        <taxon>Noctuidae</taxon>
        <taxon>Amphipyrinae</taxon>
        <taxon>Spodoptera</taxon>
    </lineage>
</organism>
<accession>A0A2H1V938</accession>
<dbReference type="AlphaFoldDB" id="A0A2H1V938"/>
<name>A0A2H1V938_SPOFR</name>
<reference evidence="1" key="1">
    <citation type="submission" date="2016-07" db="EMBL/GenBank/DDBJ databases">
        <authorList>
            <person name="Bretaudeau A."/>
        </authorList>
    </citation>
    <scope>NUCLEOTIDE SEQUENCE</scope>
    <source>
        <strain evidence="1">Rice</strain>
        <tissue evidence="1">Whole body</tissue>
    </source>
</reference>